<gene>
    <name evidence="14" type="ORF">Pdsh_02635</name>
    <name evidence="13" type="ORF">Pyrde_1182</name>
</gene>
<dbReference type="EMBL" id="NCQP01000001">
    <property type="protein sequence ID" value="OWJ55694.1"/>
    <property type="molecule type" value="Genomic_DNA"/>
</dbReference>
<dbReference type="Proteomes" id="UP000058613">
    <property type="component" value="Chromosome"/>
</dbReference>
<dbReference type="InterPro" id="IPR001497">
    <property type="entry name" value="MethylDNA_cys_MeTrfase_AS"/>
</dbReference>
<evidence type="ECO:0000313" key="14">
    <source>
        <dbReference type="EMBL" id="OWJ55694.1"/>
    </source>
</evidence>
<dbReference type="EMBL" id="CP013011">
    <property type="protein sequence ID" value="ALL01230.1"/>
    <property type="molecule type" value="Genomic_DNA"/>
</dbReference>
<dbReference type="Gene3D" id="1.10.10.10">
    <property type="entry name" value="Winged helix-like DNA-binding domain superfamily/Winged helix DNA-binding domain"/>
    <property type="match status" value="1"/>
</dbReference>
<dbReference type="CDD" id="cd06445">
    <property type="entry name" value="ATase"/>
    <property type="match status" value="1"/>
</dbReference>
<dbReference type="AlphaFoldDB" id="A0A0P0N3N8"/>
<evidence type="ECO:0000256" key="9">
    <source>
        <dbReference type="ARBA" id="ARBA00023204"/>
    </source>
</evidence>
<dbReference type="STRING" id="1273541.Pyrde_1182"/>
<feature type="domain" description="Methylated-DNA-[protein]-cysteine S-methyltransferase DNA binding" evidence="12">
    <location>
        <begin position="13"/>
        <end position="84"/>
    </location>
</feature>
<organism evidence="13 15">
    <name type="scientific">Pyrodictium delaneyi</name>
    <dbReference type="NCBI Taxonomy" id="1273541"/>
    <lineage>
        <taxon>Archaea</taxon>
        <taxon>Thermoproteota</taxon>
        <taxon>Thermoprotei</taxon>
        <taxon>Desulfurococcales</taxon>
        <taxon>Pyrodictiaceae</taxon>
        <taxon>Pyrodictium</taxon>
    </lineage>
</organism>
<dbReference type="GO" id="GO:0032259">
    <property type="term" value="P:methylation"/>
    <property type="evidence" value="ECO:0007669"/>
    <property type="project" value="UniProtKB-KW"/>
</dbReference>
<proteinExistence type="inferred from homology"/>
<keyword evidence="11" id="KW-1133">Transmembrane helix</keyword>
<comment type="function">
    <text evidence="2">Involved in the cellular defense against the biological effects of O6-methylguanine (O6-MeG) and O4-methylthymine (O4-MeT) in DNA. Repairs the methylated nucleobase in DNA by stoichiometrically transferring the methyl group to a cysteine residue in the enzyme. This is a suicide reaction: the enzyme is irreversibly inactivated.</text>
</comment>
<dbReference type="KEGG" id="pdl:Pyrde_1182"/>
<evidence type="ECO:0000256" key="6">
    <source>
        <dbReference type="ARBA" id="ARBA00022603"/>
    </source>
</evidence>
<dbReference type="PANTHER" id="PTHR46460:SF1">
    <property type="entry name" value="METHYLATED-DNA--PROTEIN-CYSTEINE METHYLTRANSFERASE"/>
    <property type="match status" value="1"/>
</dbReference>
<keyword evidence="9" id="KW-0234">DNA repair</keyword>
<dbReference type="PANTHER" id="PTHR46460">
    <property type="entry name" value="METHYLATED-DNA--PROTEIN-CYSTEINE METHYLTRANSFERASE"/>
    <property type="match status" value="1"/>
</dbReference>
<dbReference type="GeneID" id="26099520"/>
<evidence type="ECO:0000313" key="15">
    <source>
        <dbReference type="Proteomes" id="UP000058613"/>
    </source>
</evidence>
<reference evidence="13 15" key="1">
    <citation type="submission" date="2015-10" db="EMBL/GenBank/DDBJ databases">
        <title>Complete genome sequence of hyperthermophilic archaeon Pyrodictium delaneyi Su06.</title>
        <authorList>
            <person name="Jung J.-H."/>
            <person name="Lin J."/>
            <person name="Holden J.F."/>
            <person name="Park C.-S."/>
        </authorList>
    </citation>
    <scope>NUCLEOTIDE SEQUENCE [LARGE SCALE GENOMIC DNA]</scope>
    <source>
        <strain evidence="13 15">Su06</strain>
    </source>
</reference>
<feature type="transmembrane region" description="Helical" evidence="11">
    <location>
        <begin position="12"/>
        <end position="31"/>
    </location>
</feature>
<evidence type="ECO:0000256" key="5">
    <source>
        <dbReference type="ARBA" id="ARBA00015377"/>
    </source>
</evidence>
<dbReference type="InterPro" id="IPR036217">
    <property type="entry name" value="MethylDNA_cys_MeTrfase_DNAb"/>
</dbReference>
<keyword evidence="11" id="KW-0472">Membrane</keyword>
<name>A0A0P0N3N8_9CREN</name>
<reference evidence="14 16" key="2">
    <citation type="submission" date="2017-05" db="EMBL/GenBank/DDBJ databases">
        <title>The draft genome of the hyperthermophilic archaeon 'Pyrodictium delaneyi strain Hulk', an iron and nitrate reducer, reveals the capacity for sulfate reduction.</title>
        <authorList>
            <person name="Demey L.M."/>
            <person name="Miller C."/>
            <person name="Manzella M."/>
            <person name="Reguera G."/>
            <person name="Kashefi K."/>
        </authorList>
    </citation>
    <scope>NUCLEOTIDE SEQUENCE [LARGE SCALE GENOMIC DNA]</scope>
    <source>
        <strain evidence="14 16">Hulk</strain>
    </source>
</reference>
<dbReference type="InterPro" id="IPR036388">
    <property type="entry name" value="WH-like_DNA-bd_sf"/>
</dbReference>
<dbReference type="NCBIfam" id="TIGR00589">
    <property type="entry name" value="ogt"/>
    <property type="match status" value="1"/>
</dbReference>
<evidence type="ECO:0000256" key="8">
    <source>
        <dbReference type="ARBA" id="ARBA00022763"/>
    </source>
</evidence>
<keyword evidence="8" id="KW-0227">DNA damage</keyword>
<dbReference type="Pfam" id="PF01035">
    <property type="entry name" value="DNA_binding_1"/>
    <property type="match status" value="1"/>
</dbReference>
<evidence type="ECO:0000256" key="11">
    <source>
        <dbReference type="SAM" id="Phobius"/>
    </source>
</evidence>
<evidence type="ECO:0000256" key="7">
    <source>
        <dbReference type="ARBA" id="ARBA00022679"/>
    </source>
</evidence>
<dbReference type="EC" id="2.1.1.63" evidence="4"/>
<evidence type="ECO:0000313" key="13">
    <source>
        <dbReference type="EMBL" id="ALL01230.1"/>
    </source>
</evidence>
<dbReference type="RefSeq" id="WP_055409060.1">
    <property type="nucleotide sequence ID" value="NZ_CP013011.1"/>
</dbReference>
<dbReference type="InterPro" id="IPR014048">
    <property type="entry name" value="MethylDNA_cys_MeTrfase_DNA-bd"/>
</dbReference>
<sequence length="119" mass="13638">MSWKDPRSRKDIVYLLLMMVPMGYTVTYGALAELCATTPRVVGMYMRQNKDLVIVPCHRVVSTRGLGGFSRGLEFKRKLLELEEALDNTRGKPIRVIRSANEFWDVVEKNGLQLHIDIN</sequence>
<dbReference type="SUPFAM" id="SSF46767">
    <property type="entry name" value="Methylated DNA-protein cysteine methyltransferase, C-terminal domain"/>
    <property type="match status" value="1"/>
</dbReference>
<evidence type="ECO:0000256" key="3">
    <source>
        <dbReference type="ARBA" id="ARBA00008711"/>
    </source>
</evidence>
<keyword evidence="16" id="KW-1185">Reference proteome</keyword>
<evidence type="ECO:0000313" key="16">
    <source>
        <dbReference type="Proteomes" id="UP000196694"/>
    </source>
</evidence>
<comment type="catalytic activity">
    <reaction evidence="1">
        <text>a 4-O-methyl-thymidine in DNA + L-cysteinyl-[protein] = a thymidine in DNA + S-methyl-L-cysteinyl-[protein]</text>
        <dbReference type="Rhea" id="RHEA:53428"/>
        <dbReference type="Rhea" id="RHEA-COMP:10131"/>
        <dbReference type="Rhea" id="RHEA-COMP:10132"/>
        <dbReference type="Rhea" id="RHEA-COMP:13555"/>
        <dbReference type="Rhea" id="RHEA-COMP:13556"/>
        <dbReference type="ChEBI" id="CHEBI:29950"/>
        <dbReference type="ChEBI" id="CHEBI:82612"/>
        <dbReference type="ChEBI" id="CHEBI:137386"/>
        <dbReference type="ChEBI" id="CHEBI:137387"/>
        <dbReference type="EC" id="2.1.1.63"/>
    </reaction>
</comment>
<protein>
    <recommendedName>
        <fullName evidence="5">Methylated-DNA--protein-cysteine methyltransferase</fullName>
        <ecNumber evidence="4">2.1.1.63</ecNumber>
    </recommendedName>
</protein>
<keyword evidence="11" id="KW-0812">Transmembrane</keyword>
<dbReference type="Proteomes" id="UP000196694">
    <property type="component" value="Unassembled WGS sequence"/>
</dbReference>
<comment type="catalytic activity">
    <reaction evidence="10">
        <text>a 6-O-methyl-2'-deoxyguanosine in DNA + L-cysteinyl-[protein] = S-methyl-L-cysteinyl-[protein] + a 2'-deoxyguanosine in DNA</text>
        <dbReference type="Rhea" id="RHEA:24000"/>
        <dbReference type="Rhea" id="RHEA-COMP:10131"/>
        <dbReference type="Rhea" id="RHEA-COMP:10132"/>
        <dbReference type="Rhea" id="RHEA-COMP:11367"/>
        <dbReference type="Rhea" id="RHEA-COMP:11368"/>
        <dbReference type="ChEBI" id="CHEBI:29950"/>
        <dbReference type="ChEBI" id="CHEBI:82612"/>
        <dbReference type="ChEBI" id="CHEBI:85445"/>
        <dbReference type="ChEBI" id="CHEBI:85448"/>
        <dbReference type="EC" id="2.1.1.63"/>
    </reaction>
</comment>
<accession>A0A0P0N3N8</accession>
<evidence type="ECO:0000259" key="12">
    <source>
        <dbReference type="Pfam" id="PF01035"/>
    </source>
</evidence>
<keyword evidence="7 13" id="KW-0808">Transferase</keyword>
<dbReference type="GO" id="GO:0003908">
    <property type="term" value="F:methylated-DNA-[protein]-cysteine S-methyltransferase activity"/>
    <property type="evidence" value="ECO:0007669"/>
    <property type="project" value="UniProtKB-EC"/>
</dbReference>
<dbReference type="PROSITE" id="PS00374">
    <property type="entry name" value="MGMT"/>
    <property type="match status" value="1"/>
</dbReference>
<dbReference type="GO" id="GO:0006281">
    <property type="term" value="P:DNA repair"/>
    <property type="evidence" value="ECO:0007669"/>
    <property type="project" value="UniProtKB-KW"/>
</dbReference>
<evidence type="ECO:0000256" key="10">
    <source>
        <dbReference type="ARBA" id="ARBA00049348"/>
    </source>
</evidence>
<evidence type="ECO:0000256" key="2">
    <source>
        <dbReference type="ARBA" id="ARBA00003317"/>
    </source>
</evidence>
<dbReference type="OrthoDB" id="372118at2157"/>
<evidence type="ECO:0000256" key="1">
    <source>
        <dbReference type="ARBA" id="ARBA00001286"/>
    </source>
</evidence>
<evidence type="ECO:0000256" key="4">
    <source>
        <dbReference type="ARBA" id="ARBA00011918"/>
    </source>
</evidence>
<comment type="similarity">
    <text evidence="3">Belongs to the MGMT family.</text>
</comment>
<keyword evidence="6 13" id="KW-0489">Methyltransferase</keyword>